<dbReference type="Proteomes" id="UP001278571">
    <property type="component" value="Unassembled WGS sequence"/>
</dbReference>
<dbReference type="RefSeq" id="WP_319013250.1">
    <property type="nucleotide sequence ID" value="NZ_JAWJZF010000517.1"/>
</dbReference>
<proteinExistence type="predicted"/>
<dbReference type="InterPro" id="IPR035959">
    <property type="entry name" value="RutC-like_sf"/>
</dbReference>
<comment type="caution">
    <text evidence="1">The sequence shown here is derived from an EMBL/GenBank/DDBJ whole genome shotgun (WGS) entry which is preliminary data.</text>
</comment>
<dbReference type="CDD" id="cd06154">
    <property type="entry name" value="YjgF_YER057c_UK114_like_6"/>
    <property type="match status" value="1"/>
</dbReference>
<gene>
    <name evidence="1" type="ORF">R2363_33630</name>
</gene>
<evidence type="ECO:0000313" key="1">
    <source>
        <dbReference type="EMBL" id="MDX2297105.1"/>
    </source>
</evidence>
<dbReference type="PANTHER" id="PTHR43857">
    <property type="entry name" value="BLR7761 PROTEIN"/>
    <property type="match status" value="1"/>
</dbReference>
<accession>A0ABU4KH23</accession>
<name>A0ABU4KH23_9ACTN</name>
<sequence>MDLHTTPRRLVSSGSPLEPEIGFSRAVRHGPYVSVAGTAPIAPDGTTTAPGDVYAQTVRCLDIAEAALREAGARLEDVVRTRVLLTDATAWREAARAHGERFAAVRPACTFMEVSRFIDPAWLVEIEVDAVVVDHSAPDMIGW</sequence>
<keyword evidence="2" id="KW-1185">Reference proteome</keyword>
<dbReference type="PANTHER" id="PTHR43857:SF1">
    <property type="entry name" value="YJGH FAMILY PROTEIN"/>
    <property type="match status" value="1"/>
</dbReference>
<dbReference type="InterPro" id="IPR006175">
    <property type="entry name" value="YjgF/YER057c/UK114"/>
</dbReference>
<organism evidence="1 2">
    <name type="scientific">Streptomyces roseolus</name>
    <dbReference type="NCBI Taxonomy" id="67358"/>
    <lineage>
        <taxon>Bacteria</taxon>
        <taxon>Bacillati</taxon>
        <taxon>Actinomycetota</taxon>
        <taxon>Actinomycetes</taxon>
        <taxon>Kitasatosporales</taxon>
        <taxon>Streptomycetaceae</taxon>
        <taxon>Streptomyces</taxon>
    </lineage>
</organism>
<dbReference type="Gene3D" id="3.30.1330.40">
    <property type="entry name" value="RutC-like"/>
    <property type="match status" value="1"/>
</dbReference>
<dbReference type="SUPFAM" id="SSF55298">
    <property type="entry name" value="YjgF-like"/>
    <property type="match status" value="1"/>
</dbReference>
<dbReference type="EMBL" id="JAWJZF010000517">
    <property type="protein sequence ID" value="MDX2297105.1"/>
    <property type="molecule type" value="Genomic_DNA"/>
</dbReference>
<evidence type="ECO:0000313" key="2">
    <source>
        <dbReference type="Proteomes" id="UP001278571"/>
    </source>
</evidence>
<dbReference type="Pfam" id="PF01042">
    <property type="entry name" value="Ribonuc_L-PSP"/>
    <property type="match status" value="1"/>
</dbReference>
<reference evidence="1 2" key="1">
    <citation type="submission" date="2023-10" db="EMBL/GenBank/DDBJ databases">
        <authorList>
            <person name="Wang X.X."/>
        </authorList>
    </citation>
    <scope>NUCLEOTIDE SEQUENCE [LARGE SCALE GENOMIC DNA]</scope>
    <source>
        <strain evidence="1 2">NBRC 12816</strain>
    </source>
</reference>
<protein>
    <submittedName>
        <fullName evidence="1">RidA family protein</fullName>
    </submittedName>
</protein>